<dbReference type="InterPro" id="IPR001138">
    <property type="entry name" value="Zn2Cys6_DnaBD"/>
</dbReference>
<dbReference type="GO" id="GO:0005634">
    <property type="term" value="C:nucleus"/>
    <property type="evidence" value="ECO:0007669"/>
    <property type="project" value="UniProtKB-SubCell"/>
</dbReference>
<dbReference type="GO" id="GO:0003677">
    <property type="term" value="F:DNA binding"/>
    <property type="evidence" value="ECO:0007669"/>
    <property type="project" value="UniProtKB-KW"/>
</dbReference>
<sequence>MFLITPKPKSHPHDTSPTEAGRPHIPPRVKQACIRCRIRKVKCDGQVPCRRCTRDQVNCQLDRRNQADIKEVSRTYISSLETQQRYLLDALRQLCERPNTQESSIRNIVERLEASGVEVDFLRKVDSGTGHEVHGDQEKISMRIPGYINWTDRFIRDAGQELQSQIPAGSRGQQKANLSAPSLNDSAMAISEVPDLAVPTSSFGESNFPIAAFRPNSAPDASLTSDDWTYVNLDPSALSTLQAPDQPSTAFGPSSNWPQGLPVDDTTGMDNMLAFDSPDYANAWWENWTNVLERISAAENNPNVLVEANNSSVTPT</sequence>
<keyword evidence="11" id="KW-1185">Reference proteome</keyword>
<evidence type="ECO:0000256" key="5">
    <source>
        <dbReference type="ARBA" id="ARBA00023125"/>
    </source>
</evidence>
<keyword evidence="2" id="KW-0479">Metal-binding</keyword>
<proteinExistence type="predicted"/>
<evidence type="ECO:0000313" key="10">
    <source>
        <dbReference type="EMBL" id="KAF2095392.1"/>
    </source>
</evidence>
<evidence type="ECO:0000256" key="6">
    <source>
        <dbReference type="ARBA" id="ARBA00023163"/>
    </source>
</evidence>
<keyword evidence="6" id="KW-0804">Transcription</keyword>
<keyword evidence="7" id="KW-0539">Nucleus</keyword>
<keyword evidence="4" id="KW-0805">Transcription regulation</keyword>
<accession>A0A9P4I920</accession>
<dbReference type="OrthoDB" id="2399539at2759"/>
<dbReference type="Pfam" id="PF00172">
    <property type="entry name" value="Zn_clus"/>
    <property type="match status" value="1"/>
</dbReference>
<evidence type="ECO:0000313" key="11">
    <source>
        <dbReference type="Proteomes" id="UP000799772"/>
    </source>
</evidence>
<evidence type="ECO:0000256" key="7">
    <source>
        <dbReference type="ARBA" id="ARBA00023242"/>
    </source>
</evidence>
<dbReference type="Gene3D" id="4.10.240.10">
    <property type="entry name" value="Zn(2)-C6 fungal-type DNA-binding domain"/>
    <property type="match status" value="1"/>
</dbReference>
<evidence type="ECO:0000256" key="4">
    <source>
        <dbReference type="ARBA" id="ARBA00023015"/>
    </source>
</evidence>
<dbReference type="PROSITE" id="PS50048">
    <property type="entry name" value="ZN2_CY6_FUNGAL_2"/>
    <property type="match status" value="1"/>
</dbReference>
<evidence type="ECO:0000256" key="8">
    <source>
        <dbReference type="SAM" id="MobiDB-lite"/>
    </source>
</evidence>
<evidence type="ECO:0000259" key="9">
    <source>
        <dbReference type="PROSITE" id="PS50048"/>
    </source>
</evidence>
<evidence type="ECO:0000256" key="3">
    <source>
        <dbReference type="ARBA" id="ARBA00022833"/>
    </source>
</evidence>
<dbReference type="PROSITE" id="PS00463">
    <property type="entry name" value="ZN2_CY6_FUNGAL_1"/>
    <property type="match status" value="1"/>
</dbReference>
<dbReference type="AlphaFoldDB" id="A0A9P4I920"/>
<reference evidence="10" key="1">
    <citation type="journal article" date="2020" name="Stud. Mycol.">
        <title>101 Dothideomycetes genomes: a test case for predicting lifestyles and emergence of pathogens.</title>
        <authorList>
            <person name="Haridas S."/>
            <person name="Albert R."/>
            <person name="Binder M."/>
            <person name="Bloem J."/>
            <person name="Labutti K."/>
            <person name="Salamov A."/>
            <person name="Andreopoulos B."/>
            <person name="Baker S."/>
            <person name="Barry K."/>
            <person name="Bills G."/>
            <person name="Bluhm B."/>
            <person name="Cannon C."/>
            <person name="Castanera R."/>
            <person name="Culley D."/>
            <person name="Daum C."/>
            <person name="Ezra D."/>
            <person name="Gonzalez J."/>
            <person name="Henrissat B."/>
            <person name="Kuo A."/>
            <person name="Liang C."/>
            <person name="Lipzen A."/>
            <person name="Lutzoni F."/>
            <person name="Magnuson J."/>
            <person name="Mondo S."/>
            <person name="Nolan M."/>
            <person name="Ohm R."/>
            <person name="Pangilinan J."/>
            <person name="Park H.-J."/>
            <person name="Ramirez L."/>
            <person name="Alfaro M."/>
            <person name="Sun H."/>
            <person name="Tritt A."/>
            <person name="Yoshinaga Y."/>
            <person name="Zwiers L.-H."/>
            <person name="Turgeon B."/>
            <person name="Goodwin S."/>
            <person name="Spatafora J."/>
            <person name="Crous P."/>
            <person name="Grigoriev I."/>
        </authorList>
    </citation>
    <scope>NUCLEOTIDE SEQUENCE</scope>
    <source>
        <strain evidence="10">CBS 133067</strain>
    </source>
</reference>
<gene>
    <name evidence="10" type="ORF">NA57DRAFT_59406</name>
</gene>
<keyword evidence="3" id="KW-0862">Zinc</keyword>
<dbReference type="Proteomes" id="UP000799772">
    <property type="component" value="Unassembled WGS sequence"/>
</dbReference>
<name>A0A9P4I920_9PEZI</name>
<protein>
    <recommendedName>
        <fullName evidence="9">Zn(2)-C6 fungal-type domain-containing protein</fullName>
    </recommendedName>
</protein>
<dbReference type="EMBL" id="ML978131">
    <property type="protein sequence ID" value="KAF2095392.1"/>
    <property type="molecule type" value="Genomic_DNA"/>
</dbReference>
<feature type="domain" description="Zn(2)-C6 fungal-type" evidence="9">
    <location>
        <begin position="32"/>
        <end position="61"/>
    </location>
</feature>
<keyword evidence="5" id="KW-0238">DNA-binding</keyword>
<comment type="subcellular location">
    <subcellularLocation>
        <location evidence="1">Nucleus</location>
    </subcellularLocation>
</comment>
<dbReference type="InterPro" id="IPR051615">
    <property type="entry name" value="Transcr_Regulatory_Elem"/>
</dbReference>
<dbReference type="PANTHER" id="PTHR31313:SF81">
    <property type="entry name" value="TY1 ENHANCER ACTIVATOR"/>
    <property type="match status" value="1"/>
</dbReference>
<evidence type="ECO:0000256" key="2">
    <source>
        <dbReference type="ARBA" id="ARBA00022723"/>
    </source>
</evidence>
<comment type="caution">
    <text evidence="10">The sequence shown here is derived from an EMBL/GenBank/DDBJ whole genome shotgun (WGS) entry which is preliminary data.</text>
</comment>
<feature type="region of interest" description="Disordered" evidence="8">
    <location>
        <begin position="1"/>
        <end position="24"/>
    </location>
</feature>
<dbReference type="PANTHER" id="PTHR31313">
    <property type="entry name" value="TY1 ENHANCER ACTIVATOR"/>
    <property type="match status" value="1"/>
</dbReference>
<dbReference type="GO" id="GO:0000981">
    <property type="term" value="F:DNA-binding transcription factor activity, RNA polymerase II-specific"/>
    <property type="evidence" value="ECO:0007669"/>
    <property type="project" value="InterPro"/>
</dbReference>
<dbReference type="SUPFAM" id="SSF57701">
    <property type="entry name" value="Zn2/Cys6 DNA-binding domain"/>
    <property type="match status" value="1"/>
</dbReference>
<dbReference type="InterPro" id="IPR036864">
    <property type="entry name" value="Zn2-C6_fun-type_DNA-bd_sf"/>
</dbReference>
<evidence type="ECO:0000256" key="1">
    <source>
        <dbReference type="ARBA" id="ARBA00004123"/>
    </source>
</evidence>
<dbReference type="SMART" id="SM00066">
    <property type="entry name" value="GAL4"/>
    <property type="match status" value="1"/>
</dbReference>
<organism evidence="10 11">
    <name type="scientific">Rhizodiscina lignyota</name>
    <dbReference type="NCBI Taxonomy" id="1504668"/>
    <lineage>
        <taxon>Eukaryota</taxon>
        <taxon>Fungi</taxon>
        <taxon>Dikarya</taxon>
        <taxon>Ascomycota</taxon>
        <taxon>Pezizomycotina</taxon>
        <taxon>Dothideomycetes</taxon>
        <taxon>Pleosporomycetidae</taxon>
        <taxon>Aulographales</taxon>
        <taxon>Rhizodiscinaceae</taxon>
        <taxon>Rhizodiscina</taxon>
    </lineage>
</organism>
<dbReference type="GO" id="GO:0008270">
    <property type="term" value="F:zinc ion binding"/>
    <property type="evidence" value="ECO:0007669"/>
    <property type="project" value="InterPro"/>
</dbReference>
<dbReference type="CDD" id="cd00067">
    <property type="entry name" value="GAL4"/>
    <property type="match status" value="1"/>
</dbReference>